<sequence>MPEENALSFAREELCRYAALMDPGYDASQIQFAPFAKEELDELKVLEPYWDDAYRIDVRDGRGQILYSNARSALLGVYRLLREAGCAFLRPGPEGEVVPRTSLASLCVQARMRAANRHRCICIEGSVSLENALDMVDFAPKAGYNAYFTQFMEAYTFFERRYTHKGNPLRAPEAFSPALSREMLACLVRAVKRRGLLYHAVGHGWTCEPLGIPGLHWEDDGVEPTPAQRACMAQVNGVRGLHNGIALNTNLCYSNPEVRSLMAHAIADYAARHPEVDVLHVWLADDYNNQCECDACQRARPADFYVQMLNEADALLTAQGSPVRIAFLLYFDLLFPPQTARLQNEGRFILMYAPITRSFSRSFEGVRPAQSISEYARNHLSFGPDIAENLGYLAAWQRVFSGDSFDFDYHLCAAVTYDPGQMTLSRVLHGDVRALDGLGLHGLINCQQQRVTMPHGFALFLGGQALCDPSLDYERARDAYFERAFGPEYGAALCFCETLSRLFPMDLYGKDHPEPSEQAARALESLRAYLERVELPAPQDLCPAQARSWQNLRFWRAFMLRLCDYLIPFSRRDETCWRPAWEELRRFAWEREAQVQAQFDVYCFLEHYRRQQA</sequence>
<organism evidence="1 2">
    <name type="scientific">Candidatus Onthenecus intestinigallinarum</name>
    <dbReference type="NCBI Taxonomy" id="2840875"/>
    <lineage>
        <taxon>Bacteria</taxon>
        <taxon>Bacillati</taxon>
        <taxon>Bacillota</taxon>
        <taxon>Clostridia</taxon>
        <taxon>Eubacteriales</taxon>
        <taxon>Candidatus Onthenecus</taxon>
    </lineage>
</organism>
<dbReference type="AlphaFoldDB" id="A0A9D1CR25"/>
<gene>
    <name evidence="1" type="ORF">IAB73_08430</name>
</gene>
<comment type="caution">
    <text evidence="1">The sequence shown here is derived from an EMBL/GenBank/DDBJ whole genome shotgun (WGS) entry which is preliminary data.</text>
</comment>
<dbReference type="Proteomes" id="UP000886887">
    <property type="component" value="Unassembled WGS sequence"/>
</dbReference>
<name>A0A9D1CR25_9FIRM</name>
<evidence type="ECO:0000313" key="2">
    <source>
        <dbReference type="Proteomes" id="UP000886887"/>
    </source>
</evidence>
<protein>
    <submittedName>
        <fullName evidence="1">DUF4838 domain-containing protein</fullName>
    </submittedName>
</protein>
<reference evidence="1" key="2">
    <citation type="journal article" date="2021" name="PeerJ">
        <title>Extensive microbial diversity within the chicken gut microbiome revealed by metagenomics and culture.</title>
        <authorList>
            <person name="Gilroy R."/>
            <person name="Ravi A."/>
            <person name="Getino M."/>
            <person name="Pursley I."/>
            <person name="Horton D.L."/>
            <person name="Alikhan N.F."/>
            <person name="Baker D."/>
            <person name="Gharbi K."/>
            <person name="Hall N."/>
            <person name="Watson M."/>
            <person name="Adriaenssens E.M."/>
            <person name="Foster-Nyarko E."/>
            <person name="Jarju S."/>
            <person name="Secka A."/>
            <person name="Antonio M."/>
            <person name="Oren A."/>
            <person name="Chaudhuri R.R."/>
            <person name="La Ragione R."/>
            <person name="Hildebrand F."/>
            <person name="Pallen M.J."/>
        </authorList>
    </citation>
    <scope>NUCLEOTIDE SEQUENCE</scope>
    <source>
        <strain evidence="1">ChiSxjej2B14-6234</strain>
    </source>
</reference>
<dbReference type="EMBL" id="DVFJ01000030">
    <property type="protein sequence ID" value="HIQ72215.1"/>
    <property type="molecule type" value="Genomic_DNA"/>
</dbReference>
<accession>A0A9D1CR25</accession>
<proteinExistence type="predicted"/>
<reference evidence="1" key="1">
    <citation type="submission" date="2020-10" db="EMBL/GenBank/DDBJ databases">
        <authorList>
            <person name="Gilroy R."/>
        </authorList>
    </citation>
    <scope>NUCLEOTIDE SEQUENCE</scope>
    <source>
        <strain evidence="1">ChiSxjej2B14-6234</strain>
    </source>
</reference>
<evidence type="ECO:0000313" key="1">
    <source>
        <dbReference type="EMBL" id="HIQ72215.1"/>
    </source>
</evidence>